<feature type="region of interest" description="Disordered" evidence="1">
    <location>
        <begin position="126"/>
        <end position="149"/>
    </location>
</feature>
<name>A0A4C1YD35_EUMVA</name>
<gene>
    <name evidence="2" type="ORF">EVAR_57431_1</name>
</gene>
<accession>A0A4C1YD35</accession>
<protein>
    <submittedName>
        <fullName evidence="2">Uncharacterized protein</fullName>
    </submittedName>
</protein>
<dbReference type="EMBL" id="BGZK01001159">
    <property type="protein sequence ID" value="GBP72884.1"/>
    <property type="molecule type" value="Genomic_DNA"/>
</dbReference>
<comment type="caution">
    <text evidence="2">The sequence shown here is derived from an EMBL/GenBank/DDBJ whole genome shotgun (WGS) entry which is preliminary data.</text>
</comment>
<keyword evidence="3" id="KW-1185">Reference proteome</keyword>
<reference evidence="2 3" key="1">
    <citation type="journal article" date="2019" name="Commun. Biol.">
        <title>The bagworm genome reveals a unique fibroin gene that provides high tensile strength.</title>
        <authorList>
            <person name="Kono N."/>
            <person name="Nakamura H."/>
            <person name="Ohtoshi R."/>
            <person name="Tomita M."/>
            <person name="Numata K."/>
            <person name="Arakawa K."/>
        </authorList>
    </citation>
    <scope>NUCLEOTIDE SEQUENCE [LARGE SCALE GENOMIC DNA]</scope>
</reference>
<evidence type="ECO:0000313" key="3">
    <source>
        <dbReference type="Proteomes" id="UP000299102"/>
    </source>
</evidence>
<evidence type="ECO:0000256" key="1">
    <source>
        <dbReference type="SAM" id="MobiDB-lite"/>
    </source>
</evidence>
<organism evidence="2 3">
    <name type="scientific">Eumeta variegata</name>
    <name type="common">Bagworm moth</name>
    <name type="synonym">Eumeta japonica</name>
    <dbReference type="NCBI Taxonomy" id="151549"/>
    <lineage>
        <taxon>Eukaryota</taxon>
        <taxon>Metazoa</taxon>
        <taxon>Ecdysozoa</taxon>
        <taxon>Arthropoda</taxon>
        <taxon>Hexapoda</taxon>
        <taxon>Insecta</taxon>
        <taxon>Pterygota</taxon>
        <taxon>Neoptera</taxon>
        <taxon>Endopterygota</taxon>
        <taxon>Lepidoptera</taxon>
        <taxon>Glossata</taxon>
        <taxon>Ditrysia</taxon>
        <taxon>Tineoidea</taxon>
        <taxon>Psychidae</taxon>
        <taxon>Oiketicinae</taxon>
        <taxon>Eumeta</taxon>
    </lineage>
</organism>
<proteinExistence type="predicted"/>
<evidence type="ECO:0000313" key="2">
    <source>
        <dbReference type="EMBL" id="GBP72884.1"/>
    </source>
</evidence>
<dbReference type="AlphaFoldDB" id="A0A4C1YD35"/>
<sequence length="232" mass="26521">MHTADDDVCNASLRPRRLKDTLPTPDSPKQLLQKSFWCTLAQTPPYYDLKRSPTQFALRAPGKGIQLGLNPLTGCRKPKAPLTDNYISELLNNGDVSEIEDFDIDEDDFDLEPNILFALAVEEDCSSEEQDDKQDVIEDESSSIPESVVEPRSAYHSTINTFWTNNKDLKTRKVSFCFIFNTKIPSNLWKKFSWRGCVYLKYYQEKGMEAGPVRRWSAQLHAYTYKTSTTTG</sequence>
<dbReference type="Proteomes" id="UP000299102">
    <property type="component" value="Unassembled WGS sequence"/>
</dbReference>
<feature type="compositionally biased region" description="Acidic residues" evidence="1">
    <location>
        <begin position="126"/>
        <end position="141"/>
    </location>
</feature>